<comment type="subcellular location">
    <subcellularLocation>
        <location evidence="1">Cell membrane</location>
        <topology evidence="1">Multi-pass membrane protein</topology>
    </subcellularLocation>
</comment>
<dbReference type="CDD" id="cd11386">
    <property type="entry name" value="MCP_signal"/>
    <property type="match status" value="1"/>
</dbReference>
<evidence type="ECO:0000313" key="15">
    <source>
        <dbReference type="Proteomes" id="UP000197424"/>
    </source>
</evidence>
<dbReference type="EMBL" id="CP022115">
    <property type="protein sequence ID" value="ASJ24682.1"/>
    <property type="molecule type" value="Genomic_DNA"/>
</dbReference>
<evidence type="ECO:0000256" key="11">
    <source>
        <dbReference type="SAM" id="Phobius"/>
    </source>
</evidence>
<dbReference type="SUPFAM" id="SSF58104">
    <property type="entry name" value="Methyl-accepting chemotaxis protein (MCP) signaling domain"/>
    <property type="match status" value="1"/>
</dbReference>
<dbReference type="Pfam" id="PF00015">
    <property type="entry name" value="MCPsignal"/>
    <property type="match status" value="1"/>
</dbReference>
<feature type="transmembrane region" description="Helical" evidence="11">
    <location>
        <begin position="279"/>
        <end position="298"/>
    </location>
</feature>
<dbReference type="Gene3D" id="1.10.287.950">
    <property type="entry name" value="Methyl-accepting chemotaxis protein"/>
    <property type="match status" value="1"/>
</dbReference>
<dbReference type="InterPro" id="IPR004089">
    <property type="entry name" value="MCPsignal_dom"/>
</dbReference>
<dbReference type="CDD" id="cd12912">
    <property type="entry name" value="PDC2_MCP_like"/>
    <property type="match status" value="1"/>
</dbReference>
<dbReference type="SMART" id="SM00283">
    <property type="entry name" value="MA"/>
    <property type="match status" value="1"/>
</dbReference>
<dbReference type="PROSITE" id="PS50111">
    <property type="entry name" value="CHEMOTAXIS_TRANSDUC_2"/>
    <property type="match status" value="1"/>
</dbReference>
<dbReference type="AlphaFoldDB" id="A0A248LJ58"/>
<keyword evidence="10" id="KW-0175">Coiled coil</keyword>
<evidence type="ECO:0000256" key="4">
    <source>
        <dbReference type="ARBA" id="ARBA00022692"/>
    </source>
</evidence>
<dbReference type="Pfam" id="PF02743">
    <property type="entry name" value="dCache_1"/>
    <property type="match status" value="1"/>
</dbReference>
<dbReference type="InterPro" id="IPR033479">
    <property type="entry name" value="dCache_1"/>
</dbReference>
<dbReference type="FunFam" id="1.10.287.950:FF:000001">
    <property type="entry name" value="Methyl-accepting chemotaxis sensory transducer"/>
    <property type="match status" value="1"/>
</dbReference>
<proteinExistence type="inferred from homology"/>
<protein>
    <submittedName>
        <fullName evidence="14">Putative methyl-accepting chemotaxis protein</fullName>
    </submittedName>
</protein>
<dbReference type="CDD" id="cd18773">
    <property type="entry name" value="PDC1_HK_sensor"/>
    <property type="match status" value="1"/>
</dbReference>
<sequence>MKSSLNFSSLKSKITALNITIIIVLSVSLASFSILETKKLILESLRSEFQATVQEKRDLIELFLAEKSSQLTAIQSLPADSGSTLELLKTQARAGGFLAAFLVYPDKQHLFSDGWVAPADFDFNSRPWYANALKNDEVNISEPYVIASTGKTGITLSKGLKLSGGRFVLGADVNLDTMLERLSKSTIRGGGIVYVLRKNGDVIAHPNKKLKNITESSSVLTPEKIDQISKEKDLVEIQRDSGETGYIFMEPIAGTDWVVGVFTPKDVILAPLYEETRNIAIIVLIIGAIAVLVTTLVLKKTMVGVSMLRDAMKNIASGDADLTHRLVLNGKDEIAEVAGYFNHFIDGLQNLVKDLKEQSDRLASDIQVVTQKTGELSLGSTQIKDASASNAATLEQISVSISSISDGAHETDDKVHETSSCLDRSLNDVNMLQSSIDNISSVIQDLGEIVNKLESQSSDISKITGIIGEIADQTNLLALNASIEAARAGEHGRGFAVVADEVRKLAERTVNATVEINETIQSVREGTTKASRDMEKTIVAVDDGRDRTGKIKENIDFIHSTMNELVRKMTEVSLSTNEQKDAGLLIAQSTEEINRQIEQNDFSIQEINVKLSASYQACDQIKRNFDKFKV</sequence>
<keyword evidence="2" id="KW-1003">Cell membrane</keyword>
<evidence type="ECO:0000259" key="12">
    <source>
        <dbReference type="PROSITE" id="PS50111"/>
    </source>
</evidence>
<evidence type="ECO:0000256" key="5">
    <source>
        <dbReference type="ARBA" id="ARBA00022989"/>
    </source>
</evidence>
<dbReference type="OrthoDB" id="9806477at2"/>
<keyword evidence="6 11" id="KW-0472">Membrane</keyword>
<name>A0A248LJ58_9NEIS</name>
<evidence type="ECO:0000256" key="6">
    <source>
        <dbReference type="ARBA" id="ARBA00023136"/>
    </source>
</evidence>
<dbReference type="SMART" id="SM00304">
    <property type="entry name" value="HAMP"/>
    <property type="match status" value="1"/>
</dbReference>
<dbReference type="CDD" id="cd06225">
    <property type="entry name" value="HAMP"/>
    <property type="match status" value="1"/>
</dbReference>
<keyword evidence="7 9" id="KW-0807">Transducer</keyword>
<feature type="domain" description="HAMP" evidence="13">
    <location>
        <begin position="299"/>
        <end position="353"/>
    </location>
</feature>
<dbReference type="PANTHER" id="PTHR32089:SF112">
    <property type="entry name" value="LYSOZYME-LIKE PROTEIN-RELATED"/>
    <property type="match status" value="1"/>
</dbReference>
<dbReference type="GO" id="GO:0005886">
    <property type="term" value="C:plasma membrane"/>
    <property type="evidence" value="ECO:0007669"/>
    <property type="project" value="UniProtKB-SubCell"/>
</dbReference>
<feature type="domain" description="Methyl-accepting transducer" evidence="12">
    <location>
        <begin position="358"/>
        <end position="594"/>
    </location>
</feature>
<evidence type="ECO:0000256" key="10">
    <source>
        <dbReference type="SAM" id="Coils"/>
    </source>
</evidence>
<feature type="coiled-coil region" evidence="10">
    <location>
        <begin position="345"/>
        <end position="372"/>
    </location>
</feature>
<dbReference type="PROSITE" id="PS50885">
    <property type="entry name" value="HAMP"/>
    <property type="match status" value="1"/>
</dbReference>
<dbReference type="Gene3D" id="3.30.450.20">
    <property type="entry name" value="PAS domain"/>
    <property type="match status" value="2"/>
</dbReference>
<dbReference type="RefSeq" id="WP_088860875.1">
    <property type="nucleotide sequence ID" value="NZ_CP022115.1"/>
</dbReference>
<evidence type="ECO:0000256" key="2">
    <source>
        <dbReference type="ARBA" id="ARBA00022475"/>
    </source>
</evidence>
<dbReference type="InterPro" id="IPR003660">
    <property type="entry name" value="HAMP_dom"/>
</dbReference>
<dbReference type="GO" id="GO:0006935">
    <property type="term" value="P:chemotaxis"/>
    <property type="evidence" value="ECO:0007669"/>
    <property type="project" value="UniProtKB-KW"/>
</dbReference>
<evidence type="ECO:0000259" key="13">
    <source>
        <dbReference type="PROSITE" id="PS50885"/>
    </source>
</evidence>
<keyword evidence="5 11" id="KW-1133">Transmembrane helix</keyword>
<dbReference type="GO" id="GO:0007165">
    <property type="term" value="P:signal transduction"/>
    <property type="evidence" value="ECO:0007669"/>
    <property type="project" value="UniProtKB-KW"/>
</dbReference>
<dbReference type="PANTHER" id="PTHR32089">
    <property type="entry name" value="METHYL-ACCEPTING CHEMOTAXIS PROTEIN MCPB"/>
    <property type="match status" value="1"/>
</dbReference>
<accession>A0A248LJ58</accession>
<comment type="similarity">
    <text evidence="8">Belongs to the methyl-accepting chemotaxis (MCP) protein family.</text>
</comment>
<evidence type="ECO:0000256" key="3">
    <source>
        <dbReference type="ARBA" id="ARBA00022500"/>
    </source>
</evidence>
<gene>
    <name evidence="14" type="ORF">LHGZ1_1851</name>
</gene>
<evidence type="ECO:0000256" key="1">
    <source>
        <dbReference type="ARBA" id="ARBA00004651"/>
    </source>
</evidence>
<dbReference type="SUPFAM" id="SSF103190">
    <property type="entry name" value="Sensory domain-like"/>
    <property type="match status" value="1"/>
</dbReference>
<keyword evidence="4 11" id="KW-0812">Transmembrane</keyword>
<keyword evidence="3" id="KW-0145">Chemotaxis</keyword>
<organism evidence="14 15">
    <name type="scientific">Laribacter hongkongensis</name>
    <dbReference type="NCBI Taxonomy" id="168471"/>
    <lineage>
        <taxon>Bacteria</taxon>
        <taxon>Pseudomonadati</taxon>
        <taxon>Pseudomonadota</taxon>
        <taxon>Betaproteobacteria</taxon>
        <taxon>Neisseriales</taxon>
        <taxon>Aquaspirillaceae</taxon>
        <taxon>Laribacter</taxon>
    </lineage>
</organism>
<evidence type="ECO:0000313" key="14">
    <source>
        <dbReference type="EMBL" id="ASJ24682.1"/>
    </source>
</evidence>
<dbReference type="Pfam" id="PF00672">
    <property type="entry name" value="HAMP"/>
    <property type="match status" value="1"/>
</dbReference>
<dbReference type="Proteomes" id="UP000197424">
    <property type="component" value="Chromosome"/>
</dbReference>
<evidence type="ECO:0000256" key="7">
    <source>
        <dbReference type="ARBA" id="ARBA00023224"/>
    </source>
</evidence>
<reference evidence="15" key="1">
    <citation type="submission" date="2017-06" db="EMBL/GenBank/DDBJ databases">
        <title>Whole genome sequence of Laribacter hongkongensis LHGZ1.</title>
        <authorList>
            <person name="Chen D."/>
            <person name="Wu H."/>
            <person name="Chen J."/>
        </authorList>
    </citation>
    <scope>NUCLEOTIDE SEQUENCE [LARGE SCALE GENOMIC DNA]</scope>
    <source>
        <strain evidence="15">LHGZ1</strain>
    </source>
</reference>
<evidence type="ECO:0000256" key="8">
    <source>
        <dbReference type="ARBA" id="ARBA00029447"/>
    </source>
</evidence>
<evidence type="ECO:0000256" key="9">
    <source>
        <dbReference type="PROSITE-ProRule" id="PRU00284"/>
    </source>
</evidence>
<dbReference type="InterPro" id="IPR029151">
    <property type="entry name" value="Sensor-like_sf"/>
</dbReference>